<organism evidence="2 3">
    <name type="scientific">Burkholderia aenigmatica</name>
    <dbReference type="NCBI Taxonomy" id="2015348"/>
    <lineage>
        <taxon>Bacteria</taxon>
        <taxon>Pseudomonadati</taxon>
        <taxon>Pseudomonadota</taxon>
        <taxon>Betaproteobacteria</taxon>
        <taxon>Burkholderiales</taxon>
        <taxon>Burkholderiaceae</taxon>
        <taxon>Burkholderia</taxon>
        <taxon>Burkholderia cepacia complex</taxon>
    </lineage>
</organism>
<dbReference type="AlphaFoldDB" id="A0A228IHK9"/>
<evidence type="ECO:0000256" key="1">
    <source>
        <dbReference type="SAM" id="MobiDB-lite"/>
    </source>
</evidence>
<name>A0A228IHK9_9BURK</name>
<protein>
    <submittedName>
        <fullName evidence="2">Uncharacterized protein</fullName>
    </submittedName>
</protein>
<feature type="region of interest" description="Disordered" evidence="1">
    <location>
        <begin position="44"/>
        <end position="64"/>
    </location>
</feature>
<proteinExistence type="predicted"/>
<sequence>MEITRPADAIAIQGRYWTDDPGAKDKAAQHGSLSLRFGPGWAKSHAARPGALAPGDPGHPKLLR</sequence>
<gene>
    <name evidence="2" type="ORF">CFB84_21905</name>
</gene>
<reference evidence="3" key="1">
    <citation type="submission" date="2017-06" db="EMBL/GenBank/DDBJ databases">
        <authorList>
            <person name="LiPuma J."/>
            <person name="Spilker T."/>
        </authorList>
    </citation>
    <scope>NUCLEOTIDE SEQUENCE [LARGE SCALE GENOMIC DNA]</scope>
    <source>
        <strain evidence="3">AU17325</strain>
    </source>
</reference>
<dbReference type="Gene3D" id="3.40.50.720">
    <property type="entry name" value="NAD(P)-binding Rossmann-like Domain"/>
    <property type="match status" value="1"/>
</dbReference>
<dbReference type="Proteomes" id="UP000214600">
    <property type="component" value="Unassembled WGS sequence"/>
</dbReference>
<reference evidence="2 3" key="2">
    <citation type="submission" date="2017-08" db="EMBL/GenBank/DDBJ databases">
        <title>WGS of novel Burkholderia cepaca complex species.</title>
        <authorList>
            <person name="Lipuma J."/>
            <person name="Spilker T."/>
        </authorList>
    </citation>
    <scope>NUCLEOTIDE SEQUENCE [LARGE SCALE GENOMIC DNA]</scope>
    <source>
        <strain evidence="2 3">AU17325</strain>
    </source>
</reference>
<accession>A0A228IHK9</accession>
<dbReference type="EMBL" id="NKFA01000008">
    <property type="protein sequence ID" value="OXI41917.1"/>
    <property type="molecule type" value="Genomic_DNA"/>
</dbReference>
<evidence type="ECO:0000313" key="3">
    <source>
        <dbReference type="Proteomes" id="UP000214600"/>
    </source>
</evidence>
<comment type="caution">
    <text evidence="2">The sequence shown here is derived from an EMBL/GenBank/DDBJ whole genome shotgun (WGS) entry which is preliminary data.</text>
</comment>
<evidence type="ECO:0000313" key="2">
    <source>
        <dbReference type="EMBL" id="OXI41917.1"/>
    </source>
</evidence>